<accession>A0A969TUE8</accession>
<organism evidence="1 2">
    <name type="scientific">Alkalicoccus luteus</name>
    <dbReference type="NCBI Taxonomy" id="1237094"/>
    <lineage>
        <taxon>Bacteria</taxon>
        <taxon>Bacillati</taxon>
        <taxon>Bacillota</taxon>
        <taxon>Bacilli</taxon>
        <taxon>Bacillales</taxon>
        <taxon>Bacillaceae</taxon>
        <taxon>Alkalicoccus</taxon>
    </lineage>
</organism>
<protein>
    <submittedName>
        <fullName evidence="1">Uncharacterized protein</fullName>
    </submittedName>
</protein>
<dbReference type="RefSeq" id="WP_168005187.1">
    <property type="nucleotide sequence ID" value="NZ_JAATHJ010000005.1"/>
</dbReference>
<dbReference type="Proteomes" id="UP000752012">
    <property type="component" value="Unassembled WGS sequence"/>
</dbReference>
<comment type="caution">
    <text evidence="1">The sequence shown here is derived from an EMBL/GenBank/DDBJ whole genome shotgun (WGS) entry which is preliminary data.</text>
</comment>
<keyword evidence="2" id="KW-1185">Reference proteome</keyword>
<name>A0A969TUE8_9BACI</name>
<sequence>MRVKIDYKASKKVDGQITDTPIPGVIVTEIPENKFNDRSFIEEKLRKETEDPDAEMVSYEQE</sequence>
<evidence type="ECO:0000313" key="2">
    <source>
        <dbReference type="Proteomes" id="UP000752012"/>
    </source>
</evidence>
<reference evidence="1 2" key="1">
    <citation type="submission" date="2020-03" db="EMBL/GenBank/DDBJ databases">
        <title>Assessment of the enzymatic potential of alkaline-tolerant lipase obtained from Bacillus luteus H11 (technogenic soil) for the bioremediation of saline soils contaminated with petroleum substances.</title>
        <authorList>
            <person name="Kalwasinska A."/>
        </authorList>
    </citation>
    <scope>NUCLEOTIDE SEQUENCE [LARGE SCALE GENOMIC DNA]</scope>
    <source>
        <strain evidence="1 2">H11</strain>
    </source>
</reference>
<gene>
    <name evidence="1" type="ORF">HCN83_04750</name>
</gene>
<dbReference type="AlphaFoldDB" id="A0A969TUE8"/>
<evidence type="ECO:0000313" key="1">
    <source>
        <dbReference type="EMBL" id="NJP36891.1"/>
    </source>
</evidence>
<dbReference type="EMBL" id="JAATHJ010000005">
    <property type="protein sequence ID" value="NJP36891.1"/>
    <property type="molecule type" value="Genomic_DNA"/>
</dbReference>
<proteinExistence type="predicted"/>